<protein>
    <submittedName>
        <fullName evidence="1">Uncharacterized protein</fullName>
    </submittedName>
</protein>
<comment type="caution">
    <text evidence="1">The sequence shown here is derived from an EMBL/GenBank/DDBJ whole genome shotgun (WGS) entry which is preliminary data.</text>
</comment>
<evidence type="ECO:0000313" key="1">
    <source>
        <dbReference type="EMBL" id="NME71077.1"/>
    </source>
</evidence>
<sequence>MGFNIAGIVINKNYNGKLDELKEDLGYDFSNAQEITFEAASSNWKEEGICDAYLGEHGTILFLNHESCIDAHSVEGANVLTFALSEVSMAFIFFYYEGDQLVRSFSAFNGEKEAEEGAPLPSEKGADELDSTFNQIKEVIGESFWDIDMSAKSLRIEF</sequence>
<organism evidence="1 2">
    <name type="scientific">Flammeovirga aprica JL-4</name>
    <dbReference type="NCBI Taxonomy" id="694437"/>
    <lineage>
        <taxon>Bacteria</taxon>
        <taxon>Pseudomonadati</taxon>
        <taxon>Bacteroidota</taxon>
        <taxon>Cytophagia</taxon>
        <taxon>Cytophagales</taxon>
        <taxon>Flammeovirgaceae</taxon>
        <taxon>Flammeovirga</taxon>
    </lineage>
</organism>
<proteinExistence type="predicted"/>
<name>A0A7X9RYP9_9BACT</name>
<dbReference type="EMBL" id="JABANE010000085">
    <property type="protein sequence ID" value="NME71077.1"/>
    <property type="molecule type" value="Genomic_DNA"/>
</dbReference>
<dbReference type="AlphaFoldDB" id="A0A7X9RYP9"/>
<evidence type="ECO:0000313" key="2">
    <source>
        <dbReference type="Proteomes" id="UP000576082"/>
    </source>
</evidence>
<accession>A0A7X9RYP9</accession>
<keyword evidence="2" id="KW-1185">Reference proteome</keyword>
<dbReference type="Proteomes" id="UP000576082">
    <property type="component" value="Unassembled WGS sequence"/>
</dbReference>
<gene>
    <name evidence="1" type="ORF">HHU12_24120</name>
</gene>
<reference evidence="1 2" key="1">
    <citation type="submission" date="2020-04" db="EMBL/GenBank/DDBJ databases">
        <title>Flammeovirga sp. SR4, a novel species isolated from seawater.</title>
        <authorList>
            <person name="Wang X."/>
        </authorList>
    </citation>
    <scope>NUCLEOTIDE SEQUENCE [LARGE SCALE GENOMIC DNA]</scope>
    <source>
        <strain evidence="1 2">ATCC 23126</strain>
    </source>
</reference>
<dbReference type="RefSeq" id="WP_169659300.1">
    <property type="nucleotide sequence ID" value="NZ_JABANE010000085.1"/>
</dbReference>